<protein>
    <submittedName>
        <fullName evidence="2">Uncharacterized protein</fullName>
    </submittedName>
</protein>
<gene>
    <name evidence="2" type="ORF">D9757_006507</name>
</gene>
<keyword evidence="3" id="KW-1185">Reference proteome</keyword>
<feature type="transmembrane region" description="Helical" evidence="1">
    <location>
        <begin position="57"/>
        <end position="81"/>
    </location>
</feature>
<sequence>MVYIVGGAITTVVLTPLLGPAILGMAGFGSAAAAIQIPNVVAGSMFAGAQAAGATGVIPAIGYAISGGVGAGAVAIVKVAYNTTY</sequence>
<evidence type="ECO:0000256" key="1">
    <source>
        <dbReference type="SAM" id="Phobius"/>
    </source>
</evidence>
<evidence type="ECO:0000313" key="3">
    <source>
        <dbReference type="Proteomes" id="UP000518752"/>
    </source>
</evidence>
<dbReference type="EMBL" id="JAACJN010000031">
    <property type="protein sequence ID" value="KAF5387571.1"/>
    <property type="molecule type" value="Genomic_DNA"/>
</dbReference>
<comment type="caution">
    <text evidence="2">The sequence shown here is derived from an EMBL/GenBank/DDBJ whole genome shotgun (WGS) entry which is preliminary data.</text>
</comment>
<proteinExistence type="predicted"/>
<accession>A0A8H5HQ48</accession>
<keyword evidence="1" id="KW-0472">Membrane</keyword>
<keyword evidence="1" id="KW-0812">Transmembrane</keyword>
<dbReference type="Proteomes" id="UP000518752">
    <property type="component" value="Unassembled WGS sequence"/>
</dbReference>
<evidence type="ECO:0000313" key="2">
    <source>
        <dbReference type="EMBL" id="KAF5387571.1"/>
    </source>
</evidence>
<reference evidence="2 3" key="1">
    <citation type="journal article" date="2020" name="ISME J.">
        <title>Uncovering the hidden diversity of litter-decomposition mechanisms in mushroom-forming fungi.</title>
        <authorList>
            <person name="Floudas D."/>
            <person name="Bentzer J."/>
            <person name="Ahren D."/>
            <person name="Johansson T."/>
            <person name="Persson P."/>
            <person name="Tunlid A."/>
        </authorList>
    </citation>
    <scope>NUCLEOTIDE SEQUENCE [LARGE SCALE GENOMIC DNA]</scope>
    <source>
        <strain evidence="2 3">CBS 406.79</strain>
    </source>
</reference>
<dbReference type="AlphaFoldDB" id="A0A8H5HQ48"/>
<dbReference type="OrthoDB" id="440424at2759"/>
<organism evidence="2 3">
    <name type="scientific">Collybiopsis confluens</name>
    <dbReference type="NCBI Taxonomy" id="2823264"/>
    <lineage>
        <taxon>Eukaryota</taxon>
        <taxon>Fungi</taxon>
        <taxon>Dikarya</taxon>
        <taxon>Basidiomycota</taxon>
        <taxon>Agaricomycotina</taxon>
        <taxon>Agaricomycetes</taxon>
        <taxon>Agaricomycetidae</taxon>
        <taxon>Agaricales</taxon>
        <taxon>Marasmiineae</taxon>
        <taxon>Omphalotaceae</taxon>
        <taxon>Collybiopsis</taxon>
    </lineage>
</organism>
<keyword evidence="1" id="KW-1133">Transmembrane helix</keyword>
<name>A0A8H5HQ48_9AGAR</name>